<dbReference type="Pfam" id="PF01455">
    <property type="entry name" value="HupF_HypC"/>
    <property type="match status" value="1"/>
</dbReference>
<accession>A0A327KW45</accession>
<dbReference type="InterPro" id="IPR019812">
    <property type="entry name" value="Hydgase_assmbl_chp_CS"/>
</dbReference>
<organism evidence="2 3">
    <name type="scientific">Rhodoplanes roseus</name>
    <dbReference type="NCBI Taxonomy" id="29409"/>
    <lineage>
        <taxon>Bacteria</taxon>
        <taxon>Pseudomonadati</taxon>
        <taxon>Pseudomonadota</taxon>
        <taxon>Alphaproteobacteria</taxon>
        <taxon>Hyphomicrobiales</taxon>
        <taxon>Nitrobacteraceae</taxon>
        <taxon>Rhodoplanes</taxon>
    </lineage>
</organism>
<dbReference type="SUPFAM" id="SSF159127">
    <property type="entry name" value="HupF/HypC-like"/>
    <property type="match status" value="1"/>
</dbReference>
<dbReference type="InterPro" id="IPR001109">
    <property type="entry name" value="Hydrogenase_HupF/HypC"/>
</dbReference>
<dbReference type="PROSITE" id="PS01097">
    <property type="entry name" value="HUPF_HYPC"/>
    <property type="match status" value="1"/>
</dbReference>
<comment type="caution">
    <text evidence="2">The sequence shown here is derived from an EMBL/GenBank/DDBJ whole genome shotgun (WGS) entry which is preliminary data.</text>
</comment>
<dbReference type="PANTHER" id="PTHR35177:SF2">
    <property type="entry name" value="HYDROGENASE MATURATION FACTOR HYBG"/>
    <property type="match status" value="1"/>
</dbReference>
<dbReference type="Proteomes" id="UP000249130">
    <property type="component" value="Unassembled WGS sequence"/>
</dbReference>
<dbReference type="PANTHER" id="PTHR35177">
    <property type="entry name" value="HYDROGENASE MATURATION FACTOR HYBG"/>
    <property type="match status" value="1"/>
</dbReference>
<reference evidence="2 3" key="1">
    <citation type="submission" date="2017-07" db="EMBL/GenBank/DDBJ databases">
        <title>Draft Genome Sequences of Select Purple Nonsulfur Bacteria.</title>
        <authorList>
            <person name="Lasarre B."/>
            <person name="Mckinlay J.B."/>
        </authorList>
    </citation>
    <scope>NUCLEOTIDE SEQUENCE [LARGE SCALE GENOMIC DNA]</scope>
    <source>
        <strain evidence="2 3">DSM 5909</strain>
    </source>
</reference>
<sequence length="107" mass="11207">MCIGLPMRIVSGDAFAADCERRGARERVSLLLVGPQPAGTAVLVHLGTAVRVLDDVEAQQIDDALDGVAAALDGRPFDHLFADLLEREPTLPAHLAGLAATPDRAGK</sequence>
<comment type="similarity">
    <text evidence="1">Belongs to the HupF/HypC family.</text>
</comment>
<dbReference type="OrthoDB" id="9806017at2"/>
<gene>
    <name evidence="2" type="ORF">CH341_16045</name>
</gene>
<dbReference type="GO" id="GO:0005506">
    <property type="term" value="F:iron ion binding"/>
    <property type="evidence" value="ECO:0007669"/>
    <property type="project" value="TreeGrafter"/>
</dbReference>
<protein>
    <submittedName>
        <fullName evidence="2">Hydrogenase</fullName>
    </submittedName>
</protein>
<dbReference type="NCBIfam" id="TIGR00074">
    <property type="entry name" value="hypC_hupF"/>
    <property type="match status" value="1"/>
</dbReference>
<dbReference type="Gene3D" id="2.30.30.140">
    <property type="match status" value="1"/>
</dbReference>
<evidence type="ECO:0000256" key="1">
    <source>
        <dbReference type="ARBA" id="ARBA00006018"/>
    </source>
</evidence>
<dbReference type="EMBL" id="NPEX01000106">
    <property type="protein sequence ID" value="RAI43100.1"/>
    <property type="molecule type" value="Genomic_DNA"/>
</dbReference>
<proteinExistence type="inferred from homology"/>
<dbReference type="GO" id="GO:0051604">
    <property type="term" value="P:protein maturation"/>
    <property type="evidence" value="ECO:0007669"/>
    <property type="project" value="TreeGrafter"/>
</dbReference>
<keyword evidence="3" id="KW-1185">Reference proteome</keyword>
<dbReference type="AlphaFoldDB" id="A0A327KW45"/>
<name>A0A327KW45_9BRAD</name>
<dbReference type="GO" id="GO:1902670">
    <property type="term" value="F:carbon dioxide binding"/>
    <property type="evidence" value="ECO:0007669"/>
    <property type="project" value="TreeGrafter"/>
</dbReference>
<evidence type="ECO:0000313" key="2">
    <source>
        <dbReference type="EMBL" id="RAI43100.1"/>
    </source>
</evidence>
<dbReference type="PRINTS" id="PR00445">
    <property type="entry name" value="HUPFHYPC"/>
</dbReference>
<evidence type="ECO:0000313" key="3">
    <source>
        <dbReference type="Proteomes" id="UP000249130"/>
    </source>
</evidence>
<dbReference type="RefSeq" id="WP_111420031.1">
    <property type="nucleotide sequence ID" value="NZ_NPEX01000106.1"/>
</dbReference>